<feature type="transmembrane region" description="Helical" evidence="23">
    <location>
        <begin position="12"/>
        <end position="28"/>
    </location>
</feature>
<reference evidence="27" key="1">
    <citation type="submission" date="2016-11" db="EMBL/GenBank/DDBJ databases">
        <title>Mesorhizobium oceanicum sp. nov., isolated from deep seawater in South China Sea.</title>
        <authorList>
            <person name="Fu G.-Y."/>
        </authorList>
    </citation>
    <scope>NUCLEOTIDE SEQUENCE [LARGE SCALE GENOMIC DNA]</scope>
    <source>
        <strain evidence="27">B7</strain>
    </source>
</reference>
<evidence type="ECO:0000256" key="2">
    <source>
        <dbReference type="ARBA" id="ARBA00004651"/>
    </source>
</evidence>
<dbReference type="InterPro" id="IPR035965">
    <property type="entry name" value="PAS-like_dom_sf"/>
</dbReference>
<dbReference type="InterPro" id="IPR000700">
    <property type="entry name" value="PAS-assoc_C"/>
</dbReference>
<sequence length="637" mass="69223">MTWSFAARRPSVPALAFAYVTYIVAAAFGRWLMVIPGIPITVWPPNGVILAMLLTQPRQTWPWWILIGAAGELTGNVIWFQNPPLWALGYVAANAAAVTSAAFVLAPYVQAPIRRVATLPQILAFIVIGVLAAPVISATLGSAVSALAGNNPFTTTWPIWWLGDATGFLIATPLVISTVNVWRERAWPTGAQLLEGAAIALLLTAISVWEIATGATFAFLLLVPVLWAALRFEVRGAAFSVLGVAIAIGFYAQSIDPAQVSAATAALLHLKMQALTLVAASTGLIVATVIRQQRQAAVDLARANAELEARVAERTRAIEIAEQRFKATFQNAGVGISIVGGDSMLLRVNDRLAQMLDYDVDEMEGHPLDQFTHPDDLSLGEAAWSRLKSGAADDYELEKRYIRKDGSTVWGHTTVSCVRDPDGRIAYLIKIIQDITARKRSDEARQLLMREVNHRSKNLLTIVLVIARQMAARSPQDFVRVFSERLQSLAANQDLLVQSEWQYIDLTDLVRTQLEHFGTVGDRIILSGQSVMIPPSAAQALSMALHELATNAAKYGSLSNETGRVEIAWNISEDTFCISWRETGGPEVAAPRSVGFGSVVLDKMTASSLSGKVTIDYAPEGIVWQLRCPLSAIQPKR</sequence>
<dbReference type="EMBL" id="CP018171">
    <property type="protein sequence ID" value="APH71125.1"/>
    <property type="molecule type" value="Genomic_DNA"/>
</dbReference>
<evidence type="ECO:0000256" key="22">
    <source>
        <dbReference type="SAM" id="Coils"/>
    </source>
</evidence>
<evidence type="ECO:0000259" key="24">
    <source>
        <dbReference type="PROSITE" id="PS50112"/>
    </source>
</evidence>
<evidence type="ECO:0000256" key="19">
    <source>
        <dbReference type="ARBA" id="ARBA00023026"/>
    </source>
</evidence>
<evidence type="ECO:0000256" key="3">
    <source>
        <dbReference type="ARBA" id="ARBA00012438"/>
    </source>
</evidence>
<dbReference type="PANTHER" id="PTHR41523">
    <property type="entry name" value="TWO-COMPONENT SYSTEM SENSOR PROTEIN"/>
    <property type="match status" value="1"/>
</dbReference>
<keyword evidence="11" id="KW-0808">Transferase</keyword>
<dbReference type="SMART" id="SM00086">
    <property type="entry name" value="PAC"/>
    <property type="match status" value="1"/>
</dbReference>
<feature type="transmembrane region" description="Helical" evidence="23">
    <location>
        <begin position="234"/>
        <end position="252"/>
    </location>
</feature>
<evidence type="ECO:0000256" key="10">
    <source>
        <dbReference type="ARBA" id="ARBA00022643"/>
    </source>
</evidence>
<feature type="transmembrane region" description="Helical" evidence="23">
    <location>
        <begin position="61"/>
        <end position="81"/>
    </location>
</feature>
<evidence type="ECO:0000256" key="15">
    <source>
        <dbReference type="ARBA" id="ARBA00022777"/>
    </source>
</evidence>
<dbReference type="SMART" id="SM00911">
    <property type="entry name" value="HWE_HK"/>
    <property type="match status" value="1"/>
</dbReference>
<dbReference type="Pfam" id="PF08447">
    <property type="entry name" value="PAS_3"/>
    <property type="match status" value="1"/>
</dbReference>
<gene>
    <name evidence="26" type="ORF">BSQ44_06895</name>
</gene>
<evidence type="ECO:0000313" key="27">
    <source>
        <dbReference type="Proteomes" id="UP000182840"/>
    </source>
</evidence>
<comment type="subcellular location">
    <subcellularLocation>
        <location evidence="2">Cell membrane</location>
        <topology evidence="2">Multi-pass membrane protein</topology>
    </subcellularLocation>
</comment>
<dbReference type="InterPro" id="IPR011102">
    <property type="entry name" value="Sig_transdc_His_kinase_HWE"/>
</dbReference>
<evidence type="ECO:0000256" key="21">
    <source>
        <dbReference type="ARBA" id="ARBA00023170"/>
    </source>
</evidence>
<dbReference type="InterPro" id="IPR036890">
    <property type="entry name" value="HATPase_C_sf"/>
</dbReference>
<proteinExistence type="predicted"/>
<keyword evidence="12 23" id="KW-0812">Transmembrane</keyword>
<comment type="catalytic activity">
    <reaction evidence="1">
        <text>ATP + protein L-histidine = ADP + protein N-phospho-L-histidine.</text>
        <dbReference type="EC" id="2.7.13.3"/>
    </reaction>
</comment>
<feature type="transmembrane region" description="Helical" evidence="23">
    <location>
        <begin position="159"/>
        <end position="182"/>
    </location>
</feature>
<evidence type="ECO:0000256" key="14">
    <source>
        <dbReference type="ARBA" id="ARBA00022741"/>
    </source>
</evidence>
<feature type="transmembrane region" description="Helical" evidence="23">
    <location>
        <begin position="194"/>
        <end position="222"/>
    </location>
</feature>
<keyword evidence="5" id="KW-1003">Cell membrane</keyword>
<evidence type="ECO:0000256" key="16">
    <source>
        <dbReference type="ARBA" id="ARBA00022840"/>
    </source>
</evidence>
<keyword evidence="9" id="KW-0285">Flavoprotein</keyword>
<evidence type="ECO:0000256" key="8">
    <source>
        <dbReference type="ARBA" id="ARBA00022606"/>
    </source>
</evidence>
<keyword evidence="8" id="KW-0716">Sensory transduction</keyword>
<evidence type="ECO:0000256" key="5">
    <source>
        <dbReference type="ARBA" id="ARBA00022475"/>
    </source>
</evidence>
<name>A0A1L3SP61_9HYPH</name>
<keyword evidence="10" id="KW-0288">FMN</keyword>
<dbReference type="STRING" id="1670800.BSQ44_06895"/>
<feature type="transmembrane region" description="Helical" evidence="23">
    <location>
        <begin position="272"/>
        <end position="290"/>
    </location>
</feature>
<dbReference type="InterPro" id="IPR000014">
    <property type="entry name" value="PAS"/>
</dbReference>
<evidence type="ECO:0000256" key="13">
    <source>
        <dbReference type="ARBA" id="ARBA00022737"/>
    </source>
</evidence>
<evidence type="ECO:0000256" key="17">
    <source>
        <dbReference type="ARBA" id="ARBA00022989"/>
    </source>
</evidence>
<dbReference type="EC" id="2.7.13.3" evidence="3"/>
<keyword evidence="21" id="KW-0675">Receptor</keyword>
<evidence type="ECO:0000256" key="18">
    <source>
        <dbReference type="ARBA" id="ARBA00022991"/>
    </source>
</evidence>
<dbReference type="GO" id="GO:0005524">
    <property type="term" value="F:ATP binding"/>
    <property type="evidence" value="ECO:0007669"/>
    <property type="project" value="UniProtKB-KW"/>
</dbReference>
<evidence type="ECO:0000256" key="11">
    <source>
        <dbReference type="ARBA" id="ARBA00022679"/>
    </source>
</evidence>
<keyword evidence="20 23" id="KW-0472">Membrane</keyword>
<protein>
    <recommendedName>
        <fullName evidence="4">Blue-light-activated histidine kinase</fullName>
        <ecNumber evidence="3">2.7.13.3</ecNumber>
    </recommendedName>
</protein>
<evidence type="ECO:0000256" key="9">
    <source>
        <dbReference type="ARBA" id="ARBA00022630"/>
    </source>
</evidence>
<keyword evidence="14" id="KW-0547">Nucleotide-binding</keyword>
<dbReference type="InterPro" id="IPR007895">
    <property type="entry name" value="MASE1"/>
</dbReference>
<evidence type="ECO:0000256" key="6">
    <source>
        <dbReference type="ARBA" id="ARBA00022543"/>
    </source>
</evidence>
<dbReference type="InterPro" id="IPR013655">
    <property type="entry name" value="PAS_fold_3"/>
</dbReference>
<keyword evidence="22" id="KW-0175">Coiled coil</keyword>
<dbReference type="CDD" id="cd00130">
    <property type="entry name" value="PAS"/>
    <property type="match status" value="1"/>
</dbReference>
<accession>A0A1L3SP61</accession>
<evidence type="ECO:0000259" key="25">
    <source>
        <dbReference type="PROSITE" id="PS50113"/>
    </source>
</evidence>
<feature type="transmembrane region" description="Helical" evidence="23">
    <location>
        <begin position="87"/>
        <end position="110"/>
    </location>
</feature>
<dbReference type="InterPro" id="IPR001610">
    <property type="entry name" value="PAC"/>
</dbReference>
<keyword evidence="18" id="KW-0157">Chromophore</keyword>
<keyword evidence="13" id="KW-0677">Repeat</keyword>
<evidence type="ECO:0000256" key="12">
    <source>
        <dbReference type="ARBA" id="ARBA00022692"/>
    </source>
</evidence>
<evidence type="ECO:0000256" key="20">
    <source>
        <dbReference type="ARBA" id="ARBA00023136"/>
    </source>
</evidence>
<evidence type="ECO:0000256" key="23">
    <source>
        <dbReference type="SAM" id="Phobius"/>
    </source>
</evidence>
<dbReference type="SUPFAM" id="SSF55785">
    <property type="entry name" value="PYP-like sensor domain (PAS domain)"/>
    <property type="match status" value="1"/>
</dbReference>
<keyword evidence="16" id="KW-0067">ATP-binding</keyword>
<dbReference type="SUPFAM" id="SSF55874">
    <property type="entry name" value="ATPase domain of HSP90 chaperone/DNA topoisomerase II/histidine kinase"/>
    <property type="match status" value="1"/>
</dbReference>
<dbReference type="GO" id="GO:0005886">
    <property type="term" value="C:plasma membrane"/>
    <property type="evidence" value="ECO:0007669"/>
    <property type="project" value="UniProtKB-SubCell"/>
</dbReference>
<evidence type="ECO:0000256" key="4">
    <source>
        <dbReference type="ARBA" id="ARBA00021740"/>
    </source>
</evidence>
<evidence type="ECO:0000256" key="1">
    <source>
        <dbReference type="ARBA" id="ARBA00000085"/>
    </source>
</evidence>
<feature type="domain" description="PAS" evidence="24">
    <location>
        <begin position="321"/>
        <end position="376"/>
    </location>
</feature>
<keyword evidence="6" id="KW-0600">Photoreceptor protein</keyword>
<dbReference type="Gene3D" id="3.30.450.20">
    <property type="entry name" value="PAS domain"/>
    <property type="match status" value="1"/>
</dbReference>
<keyword evidence="27" id="KW-1185">Reference proteome</keyword>
<keyword evidence="19" id="KW-0843">Virulence</keyword>
<dbReference type="GO" id="GO:0004673">
    <property type="term" value="F:protein histidine kinase activity"/>
    <property type="evidence" value="ECO:0007669"/>
    <property type="project" value="UniProtKB-EC"/>
</dbReference>
<dbReference type="SMART" id="SM00091">
    <property type="entry name" value="PAS"/>
    <property type="match status" value="1"/>
</dbReference>
<dbReference type="Pfam" id="PF05231">
    <property type="entry name" value="MASE1"/>
    <property type="match status" value="1"/>
</dbReference>
<dbReference type="Gene3D" id="3.30.565.10">
    <property type="entry name" value="Histidine kinase-like ATPase, C-terminal domain"/>
    <property type="match status" value="1"/>
</dbReference>
<feature type="transmembrane region" description="Helical" evidence="23">
    <location>
        <begin position="122"/>
        <end position="147"/>
    </location>
</feature>
<dbReference type="NCBIfam" id="TIGR00229">
    <property type="entry name" value="sensory_box"/>
    <property type="match status" value="1"/>
</dbReference>
<feature type="domain" description="PAC" evidence="25">
    <location>
        <begin position="395"/>
        <end position="447"/>
    </location>
</feature>
<dbReference type="Pfam" id="PF07536">
    <property type="entry name" value="HWE_HK"/>
    <property type="match status" value="1"/>
</dbReference>
<dbReference type="PROSITE" id="PS50112">
    <property type="entry name" value="PAS"/>
    <property type="match status" value="1"/>
</dbReference>
<keyword evidence="7" id="KW-0597">Phosphoprotein</keyword>
<dbReference type="Proteomes" id="UP000182840">
    <property type="component" value="Chromosome"/>
</dbReference>
<organism evidence="26 27">
    <name type="scientific">Aquibium oceanicum</name>
    <dbReference type="NCBI Taxonomy" id="1670800"/>
    <lineage>
        <taxon>Bacteria</taxon>
        <taxon>Pseudomonadati</taxon>
        <taxon>Pseudomonadota</taxon>
        <taxon>Alphaproteobacteria</taxon>
        <taxon>Hyphomicrobiales</taxon>
        <taxon>Phyllobacteriaceae</taxon>
        <taxon>Aquibium</taxon>
    </lineage>
</organism>
<dbReference type="PROSITE" id="PS50113">
    <property type="entry name" value="PAC"/>
    <property type="match status" value="1"/>
</dbReference>
<keyword evidence="17 23" id="KW-1133">Transmembrane helix</keyword>
<feature type="coiled-coil region" evidence="22">
    <location>
        <begin position="290"/>
        <end position="324"/>
    </location>
</feature>
<dbReference type="GO" id="GO:0009881">
    <property type="term" value="F:photoreceptor activity"/>
    <property type="evidence" value="ECO:0007669"/>
    <property type="project" value="UniProtKB-KW"/>
</dbReference>
<dbReference type="AlphaFoldDB" id="A0A1L3SP61"/>
<keyword evidence="15" id="KW-0418">Kinase</keyword>
<dbReference type="KEGG" id="meso:BSQ44_06895"/>
<dbReference type="PANTHER" id="PTHR41523:SF8">
    <property type="entry name" value="ETHYLENE RESPONSE SENSOR PROTEIN"/>
    <property type="match status" value="1"/>
</dbReference>
<evidence type="ECO:0000256" key="7">
    <source>
        <dbReference type="ARBA" id="ARBA00022553"/>
    </source>
</evidence>
<evidence type="ECO:0000313" key="26">
    <source>
        <dbReference type="EMBL" id="APH71125.1"/>
    </source>
</evidence>